<sequence>MAPLRIFWLPTRPHPPRSFRLLKICWSFMNSSLMMRQEAETEGKMAYLFPFGNLEEPSARIEAVR</sequence>
<accession>J9FE16</accession>
<proteinExistence type="predicted"/>
<dbReference type="AlphaFoldDB" id="J9FE16"/>
<organism evidence="1">
    <name type="scientific">gut metagenome</name>
    <dbReference type="NCBI Taxonomy" id="749906"/>
    <lineage>
        <taxon>unclassified sequences</taxon>
        <taxon>metagenomes</taxon>
        <taxon>organismal metagenomes</taxon>
    </lineage>
</organism>
<reference evidence="1" key="1">
    <citation type="journal article" date="2012" name="PLoS ONE">
        <title>Gene sets for utilization of primary and secondary nutrition supplies in the distal gut of endangered iberian lynx.</title>
        <authorList>
            <person name="Alcaide M."/>
            <person name="Messina E."/>
            <person name="Richter M."/>
            <person name="Bargiela R."/>
            <person name="Peplies J."/>
            <person name="Huws S.A."/>
            <person name="Newbold C.J."/>
            <person name="Golyshin P.N."/>
            <person name="Simon M.A."/>
            <person name="Lopez G."/>
            <person name="Yakimov M.M."/>
            <person name="Ferrer M."/>
        </authorList>
    </citation>
    <scope>NUCLEOTIDE SEQUENCE</scope>
</reference>
<protein>
    <submittedName>
        <fullName evidence="1">Uncharacterized protein</fullName>
    </submittedName>
</protein>
<comment type="caution">
    <text evidence="1">The sequence shown here is derived from an EMBL/GenBank/DDBJ whole genome shotgun (WGS) entry which is preliminary data.</text>
</comment>
<dbReference type="EMBL" id="AMCI01007144">
    <property type="protein sequence ID" value="EJW93141.1"/>
    <property type="molecule type" value="Genomic_DNA"/>
</dbReference>
<gene>
    <name evidence="1" type="ORF">EVA_18753</name>
</gene>
<evidence type="ECO:0000313" key="1">
    <source>
        <dbReference type="EMBL" id="EJW93141.1"/>
    </source>
</evidence>
<name>J9FE16_9ZZZZ</name>